<dbReference type="AlphaFoldDB" id="A0A1I0NI70"/>
<dbReference type="STRING" id="355548.SAMN04487945_0878"/>
<evidence type="ECO:0000313" key="2">
    <source>
        <dbReference type="Proteomes" id="UP000198518"/>
    </source>
</evidence>
<name>A0A1I0NI70_9EURY</name>
<dbReference type="OrthoDB" id="350876at2157"/>
<dbReference type="EMBL" id="FOJA01000001">
    <property type="protein sequence ID" value="SEW00828.1"/>
    <property type="molecule type" value="Genomic_DNA"/>
</dbReference>
<protein>
    <submittedName>
        <fullName evidence="1">Uncharacterized protein</fullName>
    </submittedName>
</protein>
<reference evidence="1 2" key="1">
    <citation type="submission" date="2016-10" db="EMBL/GenBank/DDBJ databases">
        <authorList>
            <person name="de Groot N.N."/>
        </authorList>
    </citation>
    <scope>NUCLEOTIDE SEQUENCE [LARGE SCALE GENOMIC DNA]</scope>
    <source>
        <strain evidence="1 2">CGMCC 1.5337</strain>
    </source>
</reference>
<gene>
    <name evidence="1" type="ORF">SAMN04487945_0878</name>
</gene>
<dbReference type="RefSeq" id="WP_089668158.1">
    <property type="nucleotide sequence ID" value="NZ_FOJA01000001.1"/>
</dbReference>
<proteinExistence type="predicted"/>
<accession>A0A1I0NI70</accession>
<organism evidence="1 2">
    <name type="scientific">Halobacterium jilantaiense</name>
    <dbReference type="NCBI Taxonomy" id="355548"/>
    <lineage>
        <taxon>Archaea</taxon>
        <taxon>Methanobacteriati</taxon>
        <taxon>Methanobacteriota</taxon>
        <taxon>Stenosarchaea group</taxon>
        <taxon>Halobacteria</taxon>
        <taxon>Halobacteriales</taxon>
        <taxon>Halobacteriaceae</taxon>
        <taxon>Halobacterium</taxon>
    </lineage>
</organism>
<keyword evidence="2" id="KW-1185">Reference proteome</keyword>
<dbReference type="Proteomes" id="UP000198518">
    <property type="component" value="Unassembled WGS sequence"/>
</dbReference>
<sequence length="70" mass="7791">MPSDDPPFEFDEIIGDVTQEDGEYACPICGEYESDSVRSIKGHISGSKDSVHEDLGWNYEDEIKATANNH</sequence>
<evidence type="ECO:0000313" key="1">
    <source>
        <dbReference type="EMBL" id="SEW00828.1"/>
    </source>
</evidence>